<dbReference type="NCBIfam" id="TIGR00436">
    <property type="entry name" value="era"/>
    <property type="match status" value="1"/>
</dbReference>
<name>A0A1Y1HP15_KLENI</name>
<dbReference type="InterPro" id="IPR027417">
    <property type="entry name" value="P-loop_NTPase"/>
</dbReference>
<dbReference type="InterPro" id="IPR005225">
    <property type="entry name" value="Small_GTP-bd"/>
</dbReference>
<dbReference type="Proteomes" id="UP000054558">
    <property type="component" value="Unassembled WGS sequence"/>
</dbReference>
<dbReference type="CDD" id="cd22534">
    <property type="entry name" value="KH-II_Era"/>
    <property type="match status" value="1"/>
</dbReference>
<dbReference type="NCBIfam" id="NF000908">
    <property type="entry name" value="PRK00089.1"/>
    <property type="match status" value="1"/>
</dbReference>
<evidence type="ECO:0000256" key="2">
    <source>
        <dbReference type="ARBA" id="ARBA00022741"/>
    </source>
</evidence>
<reference evidence="11 12" key="1">
    <citation type="journal article" date="2014" name="Nat. Commun.">
        <title>Klebsormidium flaccidum genome reveals primary factors for plant terrestrial adaptation.</title>
        <authorList>
            <person name="Hori K."/>
            <person name="Maruyama F."/>
            <person name="Fujisawa T."/>
            <person name="Togashi T."/>
            <person name="Yamamoto N."/>
            <person name="Seo M."/>
            <person name="Sato S."/>
            <person name="Yamada T."/>
            <person name="Mori H."/>
            <person name="Tajima N."/>
            <person name="Moriyama T."/>
            <person name="Ikeuchi M."/>
            <person name="Watanabe M."/>
            <person name="Wada H."/>
            <person name="Kobayashi K."/>
            <person name="Saito M."/>
            <person name="Masuda T."/>
            <person name="Sasaki-Sekimoto Y."/>
            <person name="Mashiguchi K."/>
            <person name="Awai K."/>
            <person name="Shimojima M."/>
            <person name="Masuda S."/>
            <person name="Iwai M."/>
            <person name="Nobusawa T."/>
            <person name="Narise T."/>
            <person name="Kondo S."/>
            <person name="Saito H."/>
            <person name="Sato R."/>
            <person name="Murakawa M."/>
            <person name="Ihara Y."/>
            <person name="Oshima-Yamada Y."/>
            <person name="Ohtaka K."/>
            <person name="Satoh M."/>
            <person name="Sonobe K."/>
            <person name="Ishii M."/>
            <person name="Ohtani R."/>
            <person name="Kanamori-Sato M."/>
            <person name="Honoki R."/>
            <person name="Miyazaki D."/>
            <person name="Mochizuki H."/>
            <person name="Umetsu J."/>
            <person name="Higashi K."/>
            <person name="Shibata D."/>
            <person name="Kamiya Y."/>
            <person name="Sato N."/>
            <person name="Nakamura Y."/>
            <person name="Tabata S."/>
            <person name="Ida S."/>
            <person name="Kurokawa K."/>
            <person name="Ohta H."/>
        </authorList>
    </citation>
    <scope>NUCLEOTIDE SEQUENCE [LARGE SCALE GENOMIC DNA]</scope>
    <source>
        <strain evidence="11 12">NIES-2285</strain>
    </source>
</reference>
<dbReference type="STRING" id="105231.A0A1Y1HP15"/>
<keyword evidence="2 6" id="KW-0547">Nucleotide-binding</keyword>
<dbReference type="InterPro" id="IPR030388">
    <property type="entry name" value="G_ERA_dom"/>
</dbReference>
<evidence type="ECO:0000259" key="9">
    <source>
        <dbReference type="PROSITE" id="PS50823"/>
    </source>
</evidence>
<dbReference type="CDD" id="cd04163">
    <property type="entry name" value="Era"/>
    <property type="match status" value="1"/>
</dbReference>
<dbReference type="AlphaFoldDB" id="A0A1Y1HP15"/>
<dbReference type="HAMAP" id="MF_00367">
    <property type="entry name" value="GTPase_Era"/>
    <property type="match status" value="1"/>
</dbReference>
<comment type="similarity">
    <text evidence="1 6 7">Belongs to the TRAFAC class TrmE-Era-EngA-EngB-Septin-like GTPase superfamily. Era GTPase family.</text>
</comment>
<dbReference type="PANTHER" id="PTHR42698">
    <property type="entry name" value="GTPASE ERA"/>
    <property type="match status" value="1"/>
</dbReference>
<proteinExistence type="inferred from homology"/>
<feature type="domain" description="Era-type G" evidence="10">
    <location>
        <begin position="13"/>
        <end position="206"/>
    </location>
</feature>
<dbReference type="InterPro" id="IPR006073">
    <property type="entry name" value="GTP-bd"/>
</dbReference>
<dbReference type="SUPFAM" id="SSF52540">
    <property type="entry name" value="P-loop containing nucleoside triphosphate hydrolases"/>
    <property type="match status" value="1"/>
</dbReference>
<evidence type="ECO:0000256" key="6">
    <source>
        <dbReference type="PROSITE-ProRule" id="PRU01050"/>
    </source>
</evidence>
<feature type="region of interest" description="G2" evidence="6">
    <location>
        <begin position="47"/>
        <end position="51"/>
    </location>
</feature>
<dbReference type="Gene3D" id="3.30.300.20">
    <property type="match status" value="1"/>
</dbReference>
<sequence>MDTLNARLPPHHRSGYVAVVGKPNAGKSSLMNQLVGQKVSIVSQKPQTTRHQILGIVSEEEYQVVLFDTPGVIAERRNKLEEVMMRNVRTAMINASAVLAIVDATLEPIRILEAVHDSVDRTAPPSQPGGSGGEGGEVGEEEELRAMQRPLLVVLNKKDLVRPRDLADKVEWYEQNSGADDVIAVSAKYGQGVGAVRQWMLSKMPLGPAYYPKDIVSEHPERFFVAEILREKIFLQYKQEVPYACQVNCVDYKARPAGKDMIYLEIVVEKDNQKGILIGKGGEALKKLAMAARKDIEDFLQKEVFLDLRVSVSAGWREDERLLDMYGFEDIRA</sequence>
<dbReference type="Pfam" id="PF07650">
    <property type="entry name" value="KH_2"/>
    <property type="match status" value="1"/>
</dbReference>
<feature type="region of interest" description="G1" evidence="6">
    <location>
        <begin position="21"/>
        <end position="28"/>
    </location>
</feature>
<dbReference type="InterPro" id="IPR015946">
    <property type="entry name" value="KH_dom-like_a/b"/>
</dbReference>
<dbReference type="OMA" id="WAEVDVI"/>
<evidence type="ECO:0000256" key="3">
    <source>
        <dbReference type="ARBA" id="ARBA00022884"/>
    </source>
</evidence>
<dbReference type="InterPro" id="IPR004044">
    <property type="entry name" value="KH_dom_type_2"/>
</dbReference>
<evidence type="ECO:0000256" key="8">
    <source>
        <dbReference type="SAM" id="MobiDB-lite"/>
    </source>
</evidence>
<feature type="region of interest" description="G5" evidence="6">
    <location>
        <begin position="185"/>
        <end position="187"/>
    </location>
</feature>
<evidence type="ECO:0000256" key="7">
    <source>
        <dbReference type="RuleBase" id="RU003761"/>
    </source>
</evidence>
<dbReference type="GO" id="GO:0005525">
    <property type="term" value="F:GTP binding"/>
    <property type="evidence" value="ECO:0007669"/>
    <property type="project" value="UniProtKB-UniRule"/>
</dbReference>
<evidence type="ECO:0000256" key="5">
    <source>
        <dbReference type="PROSITE-ProRule" id="PRU00118"/>
    </source>
</evidence>
<feature type="domain" description="KH type-2" evidence="9">
    <location>
        <begin position="229"/>
        <end position="314"/>
    </location>
</feature>
<dbReference type="Gene3D" id="3.40.50.300">
    <property type="entry name" value="P-loop containing nucleotide triphosphate hydrolases"/>
    <property type="match status" value="1"/>
</dbReference>
<dbReference type="OrthoDB" id="8954335at2759"/>
<feature type="region of interest" description="G4" evidence="6">
    <location>
        <begin position="156"/>
        <end position="159"/>
    </location>
</feature>
<accession>A0A1Y1HP15</accession>
<gene>
    <name evidence="11" type="ORF">KFL_000520430</name>
</gene>
<dbReference type="InterPro" id="IPR005662">
    <property type="entry name" value="GTPase_Era-like"/>
</dbReference>
<evidence type="ECO:0000256" key="1">
    <source>
        <dbReference type="ARBA" id="ARBA00007921"/>
    </source>
</evidence>
<dbReference type="NCBIfam" id="TIGR00231">
    <property type="entry name" value="small_GTP"/>
    <property type="match status" value="1"/>
</dbReference>
<dbReference type="GO" id="GO:0043024">
    <property type="term" value="F:ribosomal small subunit binding"/>
    <property type="evidence" value="ECO:0000318"/>
    <property type="project" value="GO_Central"/>
</dbReference>
<evidence type="ECO:0000313" key="12">
    <source>
        <dbReference type="Proteomes" id="UP000054558"/>
    </source>
</evidence>
<evidence type="ECO:0008006" key="13">
    <source>
        <dbReference type="Google" id="ProtNLM"/>
    </source>
</evidence>
<keyword evidence="3 5" id="KW-0694">RNA-binding</keyword>
<dbReference type="PANTHER" id="PTHR42698:SF2">
    <property type="entry name" value="GTPASE ERA-LIKE, CHLOROPLASTIC"/>
    <property type="match status" value="1"/>
</dbReference>
<protein>
    <recommendedName>
        <fullName evidence="13">GTPase Era</fullName>
    </recommendedName>
</protein>
<feature type="region of interest" description="G3" evidence="6">
    <location>
        <begin position="68"/>
        <end position="71"/>
    </location>
</feature>
<dbReference type="GO" id="GO:0000028">
    <property type="term" value="P:ribosomal small subunit assembly"/>
    <property type="evidence" value="ECO:0000318"/>
    <property type="project" value="GO_Central"/>
</dbReference>
<dbReference type="PROSITE" id="PS50823">
    <property type="entry name" value="KH_TYPE_2"/>
    <property type="match status" value="1"/>
</dbReference>
<organism evidence="11 12">
    <name type="scientific">Klebsormidium nitens</name>
    <name type="common">Green alga</name>
    <name type="synonym">Ulothrix nitens</name>
    <dbReference type="NCBI Taxonomy" id="105231"/>
    <lineage>
        <taxon>Eukaryota</taxon>
        <taxon>Viridiplantae</taxon>
        <taxon>Streptophyta</taxon>
        <taxon>Klebsormidiophyceae</taxon>
        <taxon>Klebsormidiales</taxon>
        <taxon>Klebsormidiaceae</taxon>
        <taxon>Klebsormidium</taxon>
    </lineage>
</organism>
<evidence type="ECO:0000259" key="10">
    <source>
        <dbReference type="PROSITE" id="PS51713"/>
    </source>
</evidence>
<dbReference type="GO" id="GO:0019843">
    <property type="term" value="F:rRNA binding"/>
    <property type="evidence" value="ECO:0000318"/>
    <property type="project" value="GO_Central"/>
</dbReference>
<dbReference type="SUPFAM" id="SSF54814">
    <property type="entry name" value="Prokaryotic type KH domain (KH-domain type II)"/>
    <property type="match status" value="1"/>
</dbReference>
<feature type="region of interest" description="Disordered" evidence="8">
    <location>
        <begin position="117"/>
        <end position="141"/>
    </location>
</feature>
<keyword evidence="12" id="KW-1185">Reference proteome</keyword>
<dbReference type="EMBL" id="DF237001">
    <property type="protein sequence ID" value="GAQ80370.1"/>
    <property type="molecule type" value="Genomic_DNA"/>
</dbReference>
<evidence type="ECO:0000313" key="11">
    <source>
        <dbReference type="EMBL" id="GAQ80370.1"/>
    </source>
</evidence>
<dbReference type="FunFam" id="3.30.300.20:FF:000003">
    <property type="entry name" value="GTPase Era"/>
    <property type="match status" value="1"/>
</dbReference>
<dbReference type="PROSITE" id="PS51713">
    <property type="entry name" value="G_ERA"/>
    <property type="match status" value="1"/>
</dbReference>
<dbReference type="InterPro" id="IPR009019">
    <property type="entry name" value="KH_sf_prok-type"/>
</dbReference>
<keyword evidence="4 6" id="KW-0342">GTP-binding</keyword>
<evidence type="ECO:0000256" key="4">
    <source>
        <dbReference type="ARBA" id="ARBA00023134"/>
    </source>
</evidence>
<dbReference type="Pfam" id="PF01926">
    <property type="entry name" value="MMR_HSR1"/>
    <property type="match status" value="1"/>
</dbReference>